<dbReference type="GO" id="GO:1903457">
    <property type="term" value="P:lactate catabolic process"/>
    <property type="evidence" value="ECO:0007669"/>
    <property type="project" value="TreeGrafter"/>
</dbReference>
<evidence type="ECO:0000313" key="10">
    <source>
        <dbReference type="Proteomes" id="UP000293846"/>
    </source>
</evidence>
<evidence type="ECO:0000256" key="2">
    <source>
        <dbReference type="ARBA" id="ARBA00008000"/>
    </source>
</evidence>
<dbReference type="InterPro" id="IPR016164">
    <property type="entry name" value="FAD-linked_Oxase-like_C"/>
</dbReference>
<keyword evidence="3" id="KW-0285">Flavoprotein</keyword>
<organism evidence="9 10">
    <name type="scientific">Cytobacillus praedii</name>
    <dbReference type="NCBI Taxonomy" id="1742358"/>
    <lineage>
        <taxon>Bacteria</taxon>
        <taxon>Bacillati</taxon>
        <taxon>Bacillota</taxon>
        <taxon>Bacilli</taxon>
        <taxon>Bacillales</taxon>
        <taxon>Bacillaceae</taxon>
        <taxon>Cytobacillus</taxon>
    </lineage>
</organism>
<evidence type="ECO:0000256" key="7">
    <source>
        <dbReference type="ARBA" id="ARBA00038897"/>
    </source>
</evidence>
<protein>
    <recommendedName>
        <fullName evidence="7">D-lactate dehydrogenase (cytochrome)</fullName>
        <ecNumber evidence="7">1.1.2.4</ecNumber>
    </recommendedName>
</protein>
<dbReference type="FunFam" id="1.10.45.10:FF:000001">
    <property type="entry name" value="D-lactate dehydrogenase mitochondrial"/>
    <property type="match status" value="1"/>
</dbReference>
<dbReference type="InterPro" id="IPR036318">
    <property type="entry name" value="FAD-bd_PCMH-like_sf"/>
</dbReference>
<dbReference type="STRING" id="1742358.GCA_001439605_03240"/>
<dbReference type="GO" id="GO:0008720">
    <property type="term" value="F:D-lactate dehydrogenase (NAD+) activity"/>
    <property type="evidence" value="ECO:0007669"/>
    <property type="project" value="TreeGrafter"/>
</dbReference>
<dbReference type="AlphaFoldDB" id="A0A4R1B044"/>
<comment type="cofactor">
    <cofactor evidence="1">
        <name>FAD</name>
        <dbReference type="ChEBI" id="CHEBI:57692"/>
    </cofactor>
</comment>
<dbReference type="Pfam" id="PF01565">
    <property type="entry name" value="FAD_binding_4"/>
    <property type="match status" value="1"/>
</dbReference>
<dbReference type="PANTHER" id="PTHR11748:SF111">
    <property type="entry name" value="D-LACTATE DEHYDROGENASE, MITOCHONDRIAL-RELATED"/>
    <property type="match status" value="1"/>
</dbReference>
<dbReference type="InterPro" id="IPR006094">
    <property type="entry name" value="Oxid_FAD_bind_N"/>
</dbReference>
<dbReference type="InterPro" id="IPR004113">
    <property type="entry name" value="FAD-bd_oxidored_4_C"/>
</dbReference>
<dbReference type="InterPro" id="IPR016169">
    <property type="entry name" value="FAD-bd_PCMH_sub2"/>
</dbReference>
<dbReference type="FunFam" id="3.30.465.10:FF:000016">
    <property type="entry name" value="probable D-lactate dehydrogenase, mitochondrial"/>
    <property type="match status" value="1"/>
</dbReference>
<dbReference type="EC" id="1.1.2.4" evidence="7"/>
<dbReference type="GO" id="GO:0071949">
    <property type="term" value="F:FAD binding"/>
    <property type="evidence" value="ECO:0007669"/>
    <property type="project" value="InterPro"/>
</dbReference>
<dbReference type="Gene3D" id="3.30.465.10">
    <property type="match status" value="1"/>
</dbReference>
<dbReference type="InterPro" id="IPR016171">
    <property type="entry name" value="Vanillyl_alc_oxidase_C-sub2"/>
</dbReference>
<gene>
    <name evidence="9" type="ORF">E0Y62_11755</name>
</gene>
<dbReference type="OrthoDB" id="9767256at2"/>
<evidence type="ECO:0000256" key="6">
    <source>
        <dbReference type="ARBA" id="ARBA00023002"/>
    </source>
</evidence>
<sequence>MYEDLLAILEDTERVSVNETVLEHHSGGTDYLERKKPDIVVFPKTEQEVVEIVKYASSKKIPIIPFGAGSSIEGHLMPVFGGISMDFTLMNEVTSVYPDDFVVKVQPGVTRMQLNKHLKKYGLFFPIDPGADATVGGMAATNASGTNAVKFGTMKHNVLGLQVVMADGSLISTGGETIKSSAGYNLTELLIGSEGTLGIFTEITLKLTGIPEATVVAKAAFETVEEAGKAAELVLQSGVGIGKMELVDAATIQAVNEFKGTDFKETPTLFLEYNGTAEATKQGITFIKELMEDSGSTHFEFENDSIKRAQLWEARHQAALAIVGRKPNRKLVSTDVCVPISQLALSIAYTRKLLEEYEMDGAILGHVGDGNFHAVFGLNTEDEEEMARFHALNEKVVTFALEHRGTCTGEHGIGVGKMKFLKEERATSLKMMKLIKRSLDPENILNPGKIFEMEEVTIE</sequence>
<keyword evidence="10" id="KW-1185">Reference proteome</keyword>
<dbReference type="Pfam" id="PF02913">
    <property type="entry name" value="FAD-oxidase_C"/>
    <property type="match status" value="1"/>
</dbReference>
<accession>A0A4R1B044</accession>
<dbReference type="SUPFAM" id="SSF56176">
    <property type="entry name" value="FAD-binding/transporter-associated domain-like"/>
    <property type="match status" value="1"/>
</dbReference>
<comment type="similarity">
    <text evidence="2">Belongs to the FAD-binding oxidoreductase/transferase type 4 family.</text>
</comment>
<dbReference type="Gene3D" id="3.30.70.2740">
    <property type="match status" value="1"/>
</dbReference>
<dbReference type="FunFam" id="3.30.70.2740:FF:000001">
    <property type="entry name" value="D-lactate dehydrogenase mitochondrial"/>
    <property type="match status" value="1"/>
</dbReference>
<name>A0A4R1B044_9BACI</name>
<keyword evidence="6" id="KW-0560">Oxidoreductase</keyword>
<dbReference type="RefSeq" id="WP_131236938.1">
    <property type="nucleotide sequence ID" value="NZ_SJTH01000011.1"/>
</dbReference>
<dbReference type="InterPro" id="IPR016166">
    <property type="entry name" value="FAD-bd_PCMH"/>
</dbReference>
<feature type="domain" description="FAD-binding PCMH-type" evidence="8">
    <location>
        <begin position="33"/>
        <end position="210"/>
    </location>
</feature>
<keyword evidence="4" id="KW-0274">FAD</keyword>
<evidence type="ECO:0000259" key="8">
    <source>
        <dbReference type="PROSITE" id="PS51387"/>
    </source>
</evidence>
<keyword evidence="5" id="KW-0809">Transit peptide</keyword>
<dbReference type="PROSITE" id="PS51387">
    <property type="entry name" value="FAD_PCMH"/>
    <property type="match status" value="1"/>
</dbReference>
<dbReference type="Proteomes" id="UP000293846">
    <property type="component" value="Unassembled WGS sequence"/>
</dbReference>
<evidence type="ECO:0000256" key="3">
    <source>
        <dbReference type="ARBA" id="ARBA00022630"/>
    </source>
</evidence>
<evidence type="ECO:0000313" key="9">
    <source>
        <dbReference type="EMBL" id="TCJ04109.1"/>
    </source>
</evidence>
<evidence type="ECO:0000256" key="4">
    <source>
        <dbReference type="ARBA" id="ARBA00022827"/>
    </source>
</evidence>
<evidence type="ECO:0000256" key="5">
    <source>
        <dbReference type="ARBA" id="ARBA00022946"/>
    </source>
</evidence>
<dbReference type="SUPFAM" id="SSF55103">
    <property type="entry name" value="FAD-linked oxidases, C-terminal domain"/>
    <property type="match status" value="1"/>
</dbReference>
<evidence type="ECO:0000256" key="1">
    <source>
        <dbReference type="ARBA" id="ARBA00001974"/>
    </source>
</evidence>
<dbReference type="GO" id="GO:0004458">
    <property type="term" value="F:D-lactate dehydrogenase (cytochrome) activity"/>
    <property type="evidence" value="ECO:0007669"/>
    <property type="project" value="UniProtKB-EC"/>
</dbReference>
<reference evidence="9 10" key="1">
    <citation type="submission" date="2019-03" db="EMBL/GenBank/DDBJ databases">
        <authorList>
            <person name="Jensen L."/>
            <person name="Storgaard J."/>
            <person name="Sulaj E."/>
            <person name="Schramm A."/>
            <person name="Marshall I.P.G."/>
        </authorList>
    </citation>
    <scope>NUCLEOTIDE SEQUENCE [LARGE SCALE GENOMIC DNA]</scope>
    <source>
        <strain evidence="9 10">2017H2G3</strain>
    </source>
</reference>
<dbReference type="EMBL" id="SJTH01000011">
    <property type="protein sequence ID" value="TCJ04109.1"/>
    <property type="molecule type" value="Genomic_DNA"/>
</dbReference>
<dbReference type="PANTHER" id="PTHR11748">
    <property type="entry name" value="D-LACTATE DEHYDROGENASE"/>
    <property type="match status" value="1"/>
</dbReference>
<dbReference type="Gene3D" id="1.10.45.10">
    <property type="entry name" value="Vanillyl-alcohol Oxidase, Chain A, domain 4"/>
    <property type="match status" value="1"/>
</dbReference>
<proteinExistence type="inferred from homology"/>
<comment type="caution">
    <text evidence="9">The sequence shown here is derived from an EMBL/GenBank/DDBJ whole genome shotgun (WGS) entry which is preliminary data.</text>
</comment>